<keyword evidence="5" id="KW-0408">Iron</keyword>
<dbReference type="GO" id="GO:0046872">
    <property type="term" value="F:metal ion binding"/>
    <property type="evidence" value="ECO:0007669"/>
    <property type="project" value="UniProtKB-KW"/>
</dbReference>
<evidence type="ECO:0000256" key="3">
    <source>
        <dbReference type="ARBA" id="ARBA00022691"/>
    </source>
</evidence>
<gene>
    <name evidence="8" type="ORF">AAH17_06895</name>
</gene>
<evidence type="ECO:0000256" key="2">
    <source>
        <dbReference type="ARBA" id="ARBA00022485"/>
    </source>
</evidence>
<dbReference type="PANTHER" id="PTHR43787:SF10">
    <property type="entry name" value="COFACTOR MODIFYING PROTEIN"/>
    <property type="match status" value="1"/>
</dbReference>
<evidence type="ECO:0000256" key="6">
    <source>
        <dbReference type="ARBA" id="ARBA00023014"/>
    </source>
</evidence>
<evidence type="ECO:0000313" key="8">
    <source>
        <dbReference type="EMBL" id="EAK0453385.1"/>
    </source>
</evidence>
<reference evidence="8" key="1">
    <citation type="submission" date="2018-05" db="EMBL/GenBank/DDBJ databases">
        <authorList>
            <consortium name="PulseNet: The National Subtyping Network for Foodborne Disease Surveillance"/>
            <person name="Tarr C.L."/>
            <person name="Trees E."/>
            <person name="Katz L.S."/>
            <person name="Carleton-Romer H.A."/>
            <person name="Stroika S."/>
            <person name="Kucerova Z."/>
            <person name="Roache K.F."/>
            <person name="Sabol A.L."/>
            <person name="Besser J."/>
            <person name="Gerner-Smidt P."/>
        </authorList>
    </citation>
    <scope>NUCLEOTIDE SEQUENCE</scope>
    <source>
        <strain evidence="8">2014D-0197</strain>
    </source>
</reference>
<dbReference type="Pfam" id="PF13186">
    <property type="entry name" value="SPASM"/>
    <property type="match status" value="1"/>
</dbReference>
<name>A0A5L4KB22_CAMFE</name>
<dbReference type="SUPFAM" id="SSF102114">
    <property type="entry name" value="Radical SAM enzymes"/>
    <property type="match status" value="1"/>
</dbReference>
<evidence type="ECO:0000256" key="4">
    <source>
        <dbReference type="ARBA" id="ARBA00022723"/>
    </source>
</evidence>
<dbReference type="GO" id="GO:0003824">
    <property type="term" value="F:catalytic activity"/>
    <property type="evidence" value="ECO:0007669"/>
    <property type="project" value="InterPro"/>
</dbReference>
<keyword evidence="2" id="KW-0004">4Fe-4S</keyword>
<accession>A0A5L4KB22</accession>
<dbReference type="PANTHER" id="PTHR43787">
    <property type="entry name" value="FEMO COFACTOR BIOSYNTHESIS PROTEIN NIFB-RELATED"/>
    <property type="match status" value="1"/>
</dbReference>
<dbReference type="InterPro" id="IPR058240">
    <property type="entry name" value="rSAM_sf"/>
</dbReference>
<dbReference type="InterPro" id="IPR007197">
    <property type="entry name" value="rSAM"/>
</dbReference>
<keyword evidence="6" id="KW-0411">Iron-sulfur</keyword>
<dbReference type="EMBL" id="AACCXK010000011">
    <property type="protein sequence ID" value="EAK0453385.1"/>
    <property type="molecule type" value="Genomic_DNA"/>
</dbReference>
<dbReference type="InterPro" id="IPR013785">
    <property type="entry name" value="Aldolase_TIM"/>
</dbReference>
<protein>
    <submittedName>
        <fullName evidence="8">Radical SAM/SPASM domain-containing protein</fullName>
    </submittedName>
</protein>
<dbReference type="CDD" id="cd21122">
    <property type="entry name" value="SPASM_rSAM"/>
    <property type="match status" value="1"/>
</dbReference>
<dbReference type="RefSeq" id="WP_144685959.1">
    <property type="nucleotide sequence ID" value="NZ_AACKKR020000004.1"/>
</dbReference>
<dbReference type="SFLD" id="SFLDS00029">
    <property type="entry name" value="Radical_SAM"/>
    <property type="match status" value="1"/>
</dbReference>
<evidence type="ECO:0000259" key="7">
    <source>
        <dbReference type="Pfam" id="PF13186"/>
    </source>
</evidence>
<dbReference type="AlphaFoldDB" id="A0A5L4KB22"/>
<evidence type="ECO:0000256" key="1">
    <source>
        <dbReference type="ARBA" id="ARBA00001966"/>
    </source>
</evidence>
<keyword evidence="3" id="KW-0949">S-adenosyl-L-methionine</keyword>
<dbReference type="Gene3D" id="3.20.20.70">
    <property type="entry name" value="Aldolase class I"/>
    <property type="match status" value="1"/>
</dbReference>
<proteinExistence type="predicted"/>
<dbReference type="GO" id="GO:0051539">
    <property type="term" value="F:4 iron, 4 sulfur cluster binding"/>
    <property type="evidence" value="ECO:0007669"/>
    <property type="project" value="UniProtKB-KW"/>
</dbReference>
<feature type="domain" description="4Fe4S-binding SPASM" evidence="7">
    <location>
        <begin position="223"/>
        <end position="288"/>
    </location>
</feature>
<keyword evidence="4" id="KW-0479">Metal-binding</keyword>
<sequence length="295" mass="34080">MFKKVYIEISDICSCKCSFCPSPLMKTRRKTMSLELFEKVLYQVSPLTKRICLHILGDPLEVSNLKEYINLVSKFNLKIDLVTTGKMICDHDFDMLLKPPFHQISFSLSAFLDENNHFKDDYIANLLEFCDFSLANRSDTFINLRIQSDFLLSDNEKMIQVLDKFEKHFDINLSEHLKHIKLNFAQKIYEKNVKIRLARKVLLNFKTSFEWRNDNLINSTKTCYALKDQLGILSDGVVVPCCIDYAGAINLGNIKSESLAQILRSQRVKNIKNGFKQGKIVENYCQKCAYLVGVS</sequence>
<comment type="cofactor">
    <cofactor evidence="1">
        <name>[4Fe-4S] cluster</name>
        <dbReference type="ChEBI" id="CHEBI:49883"/>
    </cofactor>
</comment>
<evidence type="ECO:0000256" key="5">
    <source>
        <dbReference type="ARBA" id="ARBA00023004"/>
    </source>
</evidence>
<comment type="caution">
    <text evidence="8">The sequence shown here is derived from an EMBL/GenBank/DDBJ whole genome shotgun (WGS) entry which is preliminary data.</text>
</comment>
<dbReference type="CDD" id="cd01335">
    <property type="entry name" value="Radical_SAM"/>
    <property type="match status" value="1"/>
</dbReference>
<organism evidence="8">
    <name type="scientific">Campylobacter fetus</name>
    <dbReference type="NCBI Taxonomy" id="196"/>
    <lineage>
        <taxon>Bacteria</taxon>
        <taxon>Pseudomonadati</taxon>
        <taxon>Campylobacterota</taxon>
        <taxon>Epsilonproteobacteria</taxon>
        <taxon>Campylobacterales</taxon>
        <taxon>Campylobacteraceae</taxon>
        <taxon>Campylobacter</taxon>
    </lineage>
</organism>
<dbReference type="InterPro" id="IPR023885">
    <property type="entry name" value="4Fe4S-binding_SPASM_dom"/>
</dbReference>